<dbReference type="PANTHER" id="PTHR10272">
    <property type="entry name" value="PLATELET-ACTIVATING FACTOR ACETYLHYDROLASE"/>
    <property type="match status" value="1"/>
</dbReference>
<protein>
    <submittedName>
        <fullName evidence="6">Putative dienelactone hydrolase</fullName>
    </submittedName>
</protein>
<evidence type="ECO:0000259" key="5">
    <source>
        <dbReference type="Pfam" id="PF01738"/>
    </source>
</evidence>
<dbReference type="EMBL" id="JACGXN010000001">
    <property type="protein sequence ID" value="MBA8876736.1"/>
    <property type="molecule type" value="Genomic_DNA"/>
</dbReference>
<dbReference type="PANTHER" id="PTHR10272:SF0">
    <property type="entry name" value="PLATELET-ACTIVATING FACTOR ACETYLHYDROLASE"/>
    <property type="match status" value="1"/>
</dbReference>
<evidence type="ECO:0000256" key="4">
    <source>
        <dbReference type="SAM" id="SignalP"/>
    </source>
</evidence>
<feature type="domain" description="Dienelactone hydrolase" evidence="5">
    <location>
        <begin position="49"/>
        <end position="219"/>
    </location>
</feature>
<evidence type="ECO:0000256" key="2">
    <source>
        <dbReference type="ARBA" id="ARBA00022963"/>
    </source>
</evidence>
<dbReference type="AlphaFoldDB" id="A0A839EGZ4"/>
<evidence type="ECO:0000313" key="7">
    <source>
        <dbReference type="Proteomes" id="UP000549052"/>
    </source>
</evidence>
<organism evidence="6 7">
    <name type="scientific">Phyllobacterium myrsinacearum</name>
    <dbReference type="NCBI Taxonomy" id="28101"/>
    <lineage>
        <taxon>Bacteria</taxon>
        <taxon>Pseudomonadati</taxon>
        <taxon>Pseudomonadota</taxon>
        <taxon>Alphaproteobacteria</taxon>
        <taxon>Hyphomicrobiales</taxon>
        <taxon>Phyllobacteriaceae</taxon>
        <taxon>Phyllobacterium</taxon>
    </lineage>
</organism>
<dbReference type="Pfam" id="PF01738">
    <property type="entry name" value="DLH"/>
    <property type="match status" value="1"/>
</dbReference>
<dbReference type="InterPro" id="IPR029058">
    <property type="entry name" value="AB_hydrolase_fold"/>
</dbReference>
<feature type="signal peptide" evidence="4">
    <location>
        <begin position="1"/>
        <end position="34"/>
    </location>
</feature>
<keyword evidence="4" id="KW-0732">Signal</keyword>
<dbReference type="Proteomes" id="UP000549052">
    <property type="component" value="Unassembled WGS sequence"/>
</dbReference>
<keyword evidence="2" id="KW-0442">Lipid degradation</keyword>
<gene>
    <name evidence="6" type="ORF">FHW16_000418</name>
</gene>
<keyword evidence="3" id="KW-0443">Lipid metabolism</keyword>
<comment type="caution">
    <text evidence="6">The sequence shown here is derived from an EMBL/GenBank/DDBJ whole genome shotgun (WGS) entry which is preliminary data.</text>
</comment>
<dbReference type="GO" id="GO:0016042">
    <property type="term" value="P:lipid catabolic process"/>
    <property type="evidence" value="ECO:0007669"/>
    <property type="project" value="UniProtKB-KW"/>
</dbReference>
<proteinExistence type="predicted"/>
<keyword evidence="1 6" id="KW-0378">Hydrolase</keyword>
<evidence type="ECO:0000313" key="6">
    <source>
        <dbReference type="EMBL" id="MBA8876736.1"/>
    </source>
</evidence>
<dbReference type="SUPFAM" id="SSF53474">
    <property type="entry name" value="alpha/beta-Hydrolases"/>
    <property type="match status" value="1"/>
</dbReference>
<evidence type="ECO:0000256" key="3">
    <source>
        <dbReference type="ARBA" id="ARBA00023098"/>
    </source>
</evidence>
<dbReference type="RefSeq" id="WP_182547501.1">
    <property type="nucleotide sequence ID" value="NZ_JACGXN010000001.1"/>
</dbReference>
<sequence>MKTAISSVPLAQRFFRIATVALAALAAVAGTAFAKDSEEVIGGVHVHVWEPDQRTIARQPVIFFSHGFHGCSTQSKFLMRAFADAGYIVFAPNHHDATCNNGDQNIWDKPQVALRKPERWMDTTFRNRADDFRKVISALKSQKQWDSKINWNEMGLVGHSLGGYTVLGMSGAWPSWRVNGVKATLALSPYVGPYLKTNALQHLSAPVMYQGGTRDIFVTPKVRRPGGGYDLSKGPKYYVEFTGAGHLTWTDLGLFTRKRIVETSLAFMDRYVRGKSAGISLKDIAGLPGVSDFRYDDR</sequence>
<keyword evidence="7" id="KW-1185">Reference proteome</keyword>
<dbReference type="Gene3D" id="3.40.50.1820">
    <property type="entry name" value="alpha/beta hydrolase"/>
    <property type="match status" value="1"/>
</dbReference>
<dbReference type="GO" id="GO:0003847">
    <property type="term" value="F:1-alkyl-2-acetylglycerophosphocholine esterase activity"/>
    <property type="evidence" value="ECO:0007669"/>
    <property type="project" value="TreeGrafter"/>
</dbReference>
<feature type="chain" id="PRO_5032812417" evidence="4">
    <location>
        <begin position="35"/>
        <end position="298"/>
    </location>
</feature>
<dbReference type="InterPro" id="IPR002925">
    <property type="entry name" value="Dienelactn_hydro"/>
</dbReference>
<name>A0A839EGZ4_9HYPH</name>
<accession>A0A839EGZ4</accession>
<evidence type="ECO:0000256" key="1">
    <source>
        <dbReference type="ARBA" id="ARBA00022801"/>
    </source>
</evidence>
<reference evidence="6 7" key="1">
    <citation type="submission" date="2020-07" db="EMBL/GenBank/DDBJ databases">
        <title>Genomic Encyclopedia of Type Strains, Phase IV (KMG-V): Genome sequencing to study the core and pangenomes of soil and plant-associated prokaryotes.</title>
        <authorList>
            <person name="Whitman W."/>
        </authorList>
    </citation>
    <scope>NUCLEOTIDE SEQUENCE [LARGE SCALE GENOMIC DNA]</scope>
    <source>
        <strain evidence="6 7">AN3</strain>
    </source>
</reference>